<dbReference type="PANTHER" id="PTHR11070:SF2">
    <property type="entry name" value="ATP-DEPENDENT DNA HELICASE SRS2"/>
    <property type="match status" value="1"/>
</dbReference>
<dbReference type="InterPro" id="IPR014017">
    <property type="entry name" value="DNA_helicase_UvrD-like_C"/>
</dbReference>
<dbReference type="Gene3D" id="3.40.50.300">
    <property type="entry name" value="P-loop containing nucleotide triphosphate hydrolases"/>
    <property type="match status" value="2"/>
</dbReference>
<dbReference type="RefSeq" id="WP_014402037.1">
    <property type="nucleotide sequence ID" value="NC_017033.1"/>
</dbReference>
<evidence type="ECO:0000256" key="3">
    <source>
        <dbReference type="ARBA" id="ARBA00022806"/>
    </source>
</evidence>
<dbReference type="Proteomes" id="UP000005234">
    <property type="component" value="Chromosome"/>
</dbReference>
<organism evidence="11 12">
    <name type="scientific">Frateuria aurantia (strain ATCC 33424 / DSM 6220 / KCTC 2777 / LMG 1558 / NBRC 3245 / NCIMB 13370)</name>
    <name type="common">Acetobacter aurantius</name>
    <dbReference type="NCBI Taxonomy" id="767434"/>
    <lineage>
        <taxon>Bacteria</taxon>
        <taxon>Pseudomonadati</taxon>
        <taxon>Pseudomonadota</taxon>
        <taxon>Gammaproteobacteria</taxon>
        <taxon>Lysobacterales</taxon>
        <taxon>Rhodanobacteraceae</taxon>
        <taxon>Frateuria</taxon>
    </lineage>
</organism>
<evidence type="ECO:0000256" key="6">
    <source>
        <dbReference type="ARBA" id="ARBA00034617"/>
    </source>
</evidence>
<feature type="domain" description="NERD" evidence="10">
    <location>
        <begin position="14"/>
        <end position="129"/>
    </location>
</feature>
<keyword evidence="5" id="KW-0413">Isomerase</keyword>
<dbReference type="GO" id="GO:0043138">
    <property type="term" value="F:3'-5' DNA helicase activity"/>
    <property type="evidence" value="ECO:0007669"/>
    <property type="project" value="UniProtKB-EC"/>
</dbReference>
<reference evidence="11" key="1">
    <citation type="submission" date="2012-02" db="EMBL/GenBank/DDBJ databases">
        <title>The complete genome of Frateuria aurantia DSM 6220.</title>
        <authorList>
            <consortium name="US DOE Joint Genome Institute (JGI-PGF)"/>
            <person name="Lucas S."/>
            <person name="Copeland A."/>
            <person name="Lapidus A."/>
            <person name="Glavina del Rio T."/>
            <person name="Dalin E."/>
            <person name="Tice H."/>
            <person name="Bruce D."/>
            <person name="Goodwin L."/>
            <person name="Pitluck S."/>
            <person name="Peters L."/>
            <person name="Ovchinnikova G."/>
            <person name="Teshima H."/>
            <person name="Kyrpides N."/>
            <person name="Mavromatis K."/>
            <person name="Ivanova N."/>
            <person name="Brettin T."/>
            <person name="Detter J.C."/>
            <person name="Han C."/>
            <person name="Larimer F."/>
            <person name="Land M."/>
            <person name="Hauser L."/>
            <person name="Markowitz V."/>
            <person name="Cheng J.-F."/>
            <person name="Hugenholtz P."/>
            <person name="Woyke T."/>
            <person name="Wu D."/>
            <person name="Brambilla E."/>
            <person name="Klenk H.-P."/>
            <person name="Eisen J.A."/>
        </authorList>
    </citation>
    <scope>NUCLEOTIDE SEQUENCE</scope>
    <source>
        <strain evidence="11">DSM 6220</strain>
    </source>
</reference>
<evidence type="ECO:0000313" key="12">
    <source>
        <dbReference type="Proteomes" id="UP000005234"/>
    </source>
</evidence>
<dbReference type="STRING" id="767434.Fraau_0549"/>
<evidence type="ECO:0000256" key="1">
    <source>
        <dbReference type="ARBA" id="ARBA00022741"/>
    </source>
</evidence>
<dbReference type="InterPro" id="IPR027417">
    <property type="entry name" value="P-loop_NTPase"/>
</dbReference>
<keyword evidence="12" id="KW-1185">Reference proteome</keyword>
<dbReference type="EMBL" id="CP003350">
    <property type="protein sequence ID" value="AFC85031.1"/>
    <property type="molecule type" value="Genomic_DNA"/>
</dbReference>
<dbReference type="Pfam" id="PF00580">
    <property type="entry name" value="UvrD-helicase"/>
    <property type="match status" value="1"/>
</dbReference>
<dbReference type="EC" id="5.6.2.4" evidence="7"/>
<evidence type="ECO:0000256" key="5">
    <source>
        <dbReference type="ARBA" id="ARBA00023235"/>
    </source>
</evidence>
<evidence type="ECO:0000259" key="10">
    <source>
        <dbReference type="PROSITE" id="PS50965"/>
    </source>
</evidence>
<proteinExistence type="predicted"/>
<name>H8L4V8_FRAAD</name>
<dbReference type="HOGENOM" id="CLU_028798_0_0_6"/>
<keyword evidence="1" id="KW-0547">Nucleotide-binding</keyword>
<protein>
    <recommendedName>
        <fullName evidence="7">DNA 3'-5' helicase</fullName>
        <ecNumber evidence="7">5.6.2.4</ecNumber>
    </recommendedName>
    <alternativeName>
        <fullName evidence="8">DNA 3'-5' helicase II</fullName>
    </alternativeName>
</protein>
<keyword evidence="4" id="KW-0067">ATP-binding</keyword>
<dbReference type="GO" id="GO:0000725">
    <property type="term" value="P:recombinational repair"/>
    <property type="evidence" value="ECO:0007669"/>
    <property type="project" value="TreeGrafter"/>
</dbReference>
<dbReference type="GO" id="GO:0005524">
    <property type="term" value="F:ATP binding"/>
    <property type="evidence" value="ECO:0007669"/>
    <property type="project" value="UniProtKB-KW"/>
</dbReference>
<dbReference type="GO" id="GO:0003677">
    <property type="term" value="F:DNA binding"/>
    <property type="evidence" value="ECO:0007669"/>
    <property type="project" value="InterPro"/>
</dbReference>
<evidence type="ECO:0000313" key="11">
    <source>
        <dbReference type="EMBL" id="AFC85031.1"/>
    </source>
</evidence>
<dbReference type="GO" id="GO:0016887">
    <property type="term" value="F:ATP hydrolysis activity"/>
    <property type="evidence" value="ECO:0007669"/>
    <property type="project" value="RHEA"/>
</dbReference>
<keyword evidence="3" id="KW-0347">Helicase</keyword>
<sequence length="624" mass="69513">MARLIPQRSTCLTQMTQGEKRFSERLEQKLEDDYLVWYRVPIGPRQQRPDFIVLHPRRGLLVLEVKDWTSESIVQADRRQLALSTARGLIREPNPLLQAHAHAQEIKAILEADPALRQPTDSRDAGQLIMPWGYGVILPRIGRQQFVEGGLEAAMAGHRVICQDEMPETVEPEAFQQRLWAMFGHSFPVALSYPQIERIRWHLFPELRLTSAAGQFGLFGDETTAEAGPLQIPELIRVMDQQQESLARSLGDGHRVIHGVAGSGKTMILGYRAMHLARSQNRPILVLCYNPALAARLLHVVRQRGLEDRISVFDFHRWCQEMLVTYHVPVPRRDGADDRQAWPEAVIAAVERGQIPRAQYGAVLVDEGQDFEPDWYRLIVQMVDPASKSLLVFYDDAQPGRDSPARPAFSWKSVGIEAAGHTTILKLNYRNTLEILAVARDFAQTLLQGAAEPGGDSLVSTDSAGRHGPLPELLRTADAADEARQLLQMIRREQAAGRPLSAIAVLTRSTADSRDWQGRLEAAGISARVAHETGGSSLYLEGATVKLVTMQASKGLEFPVVLIPGLGTMPGPGEDETEEARRLYIAMTRASERLIMLHDRDSIFSRRIRQAINQVQEQLGSGGG</sequence>
<dbReference type="KEGG" id="fau:Fraau_0549"/>
<dbReference type="AlphaFoldDB" id="H8L4V8"/>
<dbReference type="InterPro" id="IPR014016">
    <property type="entry name" value="UvrD-like_ATP-bd"/>
</dbReference>
<comment type="catalytic activity">
    <reaction evidence="9">
        <text>ATP + H2O = ADP + phosphate + H(+)</text>
        <dbReference type="Rhea" id="RHEA:13065"/>
        <dbReference type="ChEBI" id="CHEBI:15377"/>
        <dbReference type="ChEBI" id="CHEBI:15378"/>
        <dbReference type="ChEBI" id="CHEBI:30616"/>
        <dbReference type="ChEBI" id="CHEBI:43474"/>
        <dbReference type="ChEBI" id="CHEBI:456216"/>
        <dbReference type="EC" id="5.6.2.4"/>
    </reaction>
</comment>
<evidence type="ECO:0000256" key="8">
    <source>
        <dbReference type="ARBA" id="ARBA00034923"/>
    </source>
</evidence>
<evidence type="ECO:0000256" key="4">
    <source>
        <dbReference type="ARBA" id="ARBA00022840"/>
    </source>
</evidence>
<dbReference type="Pfam" id="PF08378">
    <property type="entry name" value="NERD"/>
    <property type="match status" value="1"/>
</dbReference>
<gene>
    <name evidence="11" type="ordered locus">Fraau_0549</name>
</gene>
<dbReference type="InterPro" id="IPR011528">
    <property type="entry name" value="NERD"/>
</dbReference>
<dbReference type="InterPro" id="IPR000212">
    <property type="entry name" value="DNA_helicase_UvrD/REP"/>
</dbReference>
<evidence type="ECO:0000256" key="7">
    <source>
        <dbReference type="ARBA" id="ARBA00034808"/>
    </source>
</evidence>
<evidence type="ECO:0000256" key="9">
    <source>
        <dbReference type="ARBA" id="ARBA00048988"/>
    </source>
</evidence>
<evidence type="ECO:0000256" key="2">
    <source>
        <dbReference type="ARBA" id="ARBA00022801"/>
    </source>
</evidence>
<accession>H8L4V8</accession>
<dbReference type="SUPFAM" id="SSF52540">
    <property type="entry name" value="P-loop containing nucleoside triphosphate hydrolases"/>
    <property type="match status" value="1"/>
</dbReference>
<dbReference type="PANTHER" id="PTHR11070">
    <property type="entry name" value="UVRD / RECB / PCRA DNA HELICASE FAMILY MEMBER"/>
    <property type="match status" value="1"/>
</dbReference>
<dbReference type="Pfam" id="PF13361">
    <property type="entry name" value="UvrD_C"/>
    <property type="match status" value="2"/>
</dbReference>
<comment type="catalytic activity">
    <reaction evidence="6">
        <text>Couples ATP hydrolysis with the unwinding of duplex DNA by translocating in the 3'-5' direction.</text>
        <dbReference type="EC" id="5.6.2.4"/>
    </reaction>
</comment>
<dbReference type="PROSITE" id="PS50965">
    <property type="entry name" value="NERD"/>
    <property type="match status" value="1"/>
</dbReference>
<keyword evidence="2" id="KW-0378">Hydrolase</keyword>
<dbReference type="eggNOG" id="COG0210">
    <property type="taxonomic scope" value="Bacteria"/>
</dbReference>